<dbReference type="PROSITE" id="PS01360">
    <property type="entry name" value="ZF_MYND_1"/>
    <property type="match status" value="1"/>
</dbReference>
<evidence type="ECO:0000256" key="2">
    <source>
        <dbReference type="ARBA" id="ARBA00004229"/>
    </source>
</evidence>
<evidence type="ECO:0000313" key="21">
    <source>
        <dbReference type="EMBL" id="TMW57462.1"/>
    </source>
</evidence>
<dbReference type="Proteomes" id="UP000794436">
    <property type="component" value="Unassembled WGS sequence"/>
</dbReference>
<evidence type="ECO:0000256" key="8">
    <source>
        <dbReference type="ARBA" id="ARBA00022723"/>
    </source>
</evidence>
<proteinExistence type="inferred from homology"/>
<gene>
    <name evidence="21" type="ORF">Poli38472_003387</name>
</gene>
<keyword evidence="11" id="KW-0862">Zinc</keyword>
<dbReference type="GO" id="GO:0016020">
    <property type="term" value="C:membrane"/>
    <property type="evidence" value="ECO:0007669"/>
    <property type="project" value="UniProtKB-SubCell"/>
</dbReference>
<evidence type="ECO:0000256" key="19">
    <source>
        <dbReference type="PROSITE-ProRule" id="PRU00339"/>
    </source>
</evidence>
<feature type="repeat" description="TPR" evidence="19">
    <location>
        <begin position="65"/>
        <end position="98"/>
    </location>
</feature>
<sequence>MSPTAYMHSARVAGPDGAHAYLQLVNRSNTAHQLSGQGKLAEAEALYRDILKKQPEAGFDQVSIALNKHHLGEVLRRKGQLDEAEKLLTEALEVRERHDTEAKITIALSDSNITRDELAKVAEARGDYAKVLEIREEGKRICGYEDCAALDYDELHACSRCKCVFYCGKDCQRSDWQKRHRTVCKPTPKATKKA</sequence>
<dbReference type="PANTHER" id="PTHR32523">
    <property type="entry name" value="PHYTOL KINASE 1, CHLOROPLASTIC"/>
    <property type="match status" value="1"/>
</dbReference>
<evidence type="ECO:0000256" key="9">
    <source>
        <dbReference type="ARBA" id="ARBA00022771"/>
    </source>
</evidence>
<dbReference type="PROSITE" id="PS50005">
    <property type="entry name" value="TPR"/>
    <property type="match status" value="1"/>
</dbReference>
<evidence type="ECO:0000313" key="22">
    <source>
        <dbReference type="Proteomes" id="UP000794436"/>
    </source>
</evidence>
<dbReference type="PANTHER" id="PTHR32523:SF8">
    <property type="entry name" value="DOLICHOL KINASE"/>
    <property type="match status" value="1"/>
</dbReference>
<evidence type="ECO:0000256" key="18">
    <source>
        <dbReference type="PROSITE-ProRule" id="PRU00134"/>
    </source>
</evidence>
<reference evidence="21" key="1">
    <citation type="submission" date="2019-03" db="EMBL/GenBank/DDBJ databases">
        <title>Long read genome sequence of the mycoparasitic Pythium oligandrum ATCC 38472 isolated from sugarbeet rhizosphere.</title>
        <authorList>
            <person name="Gaulin E."/>
        </authorList>
    </citation>
    <scope>NUCLEOTIDE SEQUENCE</scope>
    <source>
        <strain evidence="21">ATCC 38472_TT</strain>
    </source>
</reference>
<dbReference type="GO" id="GO:0010276">
    <property type="term" value="F:phytol kinase activity"/>
    <property type="evidence" value="ECO:0007669"/>
    <property type="project" value="UniProtKB-EC"/>
</dbReference>
<dbReference type="PROSITE" id="PS50865">
    <property type="entry name" value="ZF_MYND_2"/>
    <property type="match status" value="1"/>
</dbReference>
<evidence type="ECO:0000256" key="12">
    <source>
        <dbReference type="ARBA" id="ARBA00022946"/>
    </source>
</evidence>
<dbReference type="EC" id="2.7.1.182" evidence="16"/>
<evidence type="ECO:0000256" key="1">
    <source>
        <dbReference type="ARBA" id="ARBA00004141"/>
    </source>
</evidence>
<dbReference type="Pfam" id="PF13374">
    <property type="entry name" value="TPR_10"/>
    <property type="match status" value="1"/>
</dbReference>
<dbReference type="GO" id="GO:0008270">
    <property type="term" value="F:zinc ion binding"/>
    <property type="evidence" value="ECO:0007669"/>
    <property type="project" value="UniProtKB-KW"/>
</dbReference>
<dbReference type="GO" id="GO:0009507">
    <property type="term" value="C:chloroplast"/>
    <property type="evidence" value="ECO:0007669"/>
    <property type="project" value="UniProtKB-SubCell"/>
</dbReference>
<keyword evidence="13" id="KW-1133">Transmembrane helix</keyword>
<dbReference type="InterPro" id="IPR011990">
    <property type="entry name" value="TPR-like_helical_dom_sf"/>
</dbReference>
<evidence type="ECO:0000256" key="5">
    <source>
        <dbReference type="ARBA" id="ARBA00022640"/>
    </source>
</evidence>
<feature type="domain" description="MYND-type" evidence="20">
    <location>
        <begin position="139"/>
        <end position="184"/>
    </location>
</feature>
<keyword evidence="19" id="KW-0802">TPR repeat</keyword>
<evidence type="ECO:0000256" key="14">
    <source>
        <dbReference type="ARBA" id="ARBA00023136"/>
    </source>
</evidence>
<dbReference type="AlphaFoldDB" id="A0A8K1C7J2"/>
<evidence type="ECO:0000256" key="10">
    <source>
        <dbReference type="ARBA" id="ARBA00022777"/>
    </source>
</evidence>
<comment type="caution">
    <text evidence="21">The sequence shown here is derived from an EMBL/GenBank/DDBJ whole genome shotgun (WGS) entry which is preliminary data.</text>
</comment>
<keyword evidence="6" id="KW-0808">Transferase</keyword>
<dbReference type="Gene3D" id="6.10.140.2220">
    <property type="match status" value="1"/>
</dbReference>
<keyword evidence="4" id="KW-0150">Chloroplast</keyword>
<dbReference type="SUPFAM" id="SSF48452">
    <property type="entry name" value="TPR-like"/>
    <property type="match status" value="1"/>
</dbReference>
<name>A0A8K1C7J2_PYTOL</name>
<keyword evidence="5" id="KW-0934">Plastid</keyword>
<evidence type="ECO:0000256" key="3">
    <source>
        <dbReference type="ARBA" id="ARBA00010794"/>
    </source>
</evidence>
<dbReference type="OrthoDB" id="188436at2759"/>
<evidence type="ECO:0000256" key="16">
    <source>
        <dbReference type="ARBA" id="ARBA00039024"/>
    </source>
</evidence>
<evidence type="ECO:0000256" key="13">
    <source>
        <dbReference type="ARBA" id="ARBA00022989"/>
    </source>
</evidence>
<keyword evidence="7" id="KW-0812">Transmembrane</keyword>
<evidence type="ECO:0000256" key="15">
    <source>
        <dbReference type="ARBA" id="ARBA00024015"/>
    </source>
</evidence>
<keyword evidence="12" id="KW-0809">Transit peptide</keyword>
<evidence type="ECO:0000256" key="4">
    <source>
        <dbReference type="ARBA" id="ARBA00022528"/>
    </source>
</evidence>
<evidence type="ECO:0000256" key="11">
    <source>
        <dbReference type="ARBA" id="ARBA00022833"/>
    </source>
</evidence>
<comment type="similarity">
    <text evidence="3">Belongs to the polyprenol kinase family.</text>
</comment>
<keyword evidence="8" id="KW-0479">Metal-binding</keyword>
<keyword evidence="10" id="KW-0418">Kinase</keyword>
<evidence type="ECO:0000256" key="17">
    <source>
        <dbReference type="ARBA" id="ARBA00048889"/>
    </source>
</evidence>
<dbReference type="SUPFAM" id="SSF144232">
    <property type="entry name" value="HIT/MYND zinc finger-like"/>
    <property type="match status" value="1"/>
</dbReference>
<dbReference type="Pfam" id="PF01753">
    <property type="entry name" value="zf-MYND"/>
    <property type="match status" value="1"/>
</dbReference>
<comment type="pathway">
    <text evidence="15">Cofactor biosynthesis; tocopherol biosynthesis.</text>
</comment>
<keyword evidence="22" id="KW-1185">Reference proteome</keyword>
<organism evidence="21 22">
    <name type="scientific">Pythium oligandrum</name>
    <name type="common">Mycoparasitic fungus</name>
    <dbReference type="NCBI Taxonomy" id="41045"/>
    <lineage>
        <taxon>Eukaryota</taxon>
        <taxon>Sar</taxon>
        <taxon>Stramenopiles</taxon>
        <taxon>Oomycota</taxon>
        <taxon>Peronosporomycetes</taxon>
        <taxon>Pythiales</taxon>
        <taxon>Pythiaceae</taxon>
        <taxon>Pythium</taxon>
    </lineage>
</organism>
<protein>
    <recommendedName>
        <fullName evidence="16">phytol kinase</fullName>
        <ecNumber evidence="16">2.7.1.182</ecNumber>
    </recommendedName>
</protein>
<keyword evidence="14" id="KW-0472">Membrane</keyword>
<evidence type="ECO:0000259" key="20">
    <source>
        <dbReference type="PROSITE" id="PS50865"/>
    </source>
</evidence>
<evidence type="ECO:0000256" key="6">
    <source>
        <dbReference type="ARBA" id="ARBA00022679"/>
    </source>
</evidence>
<dbReference type="Gene3D" id="1.25.40.10">
    <property type="entry name" value="Tetratricopeptide repeat domain"/>
    <property type="match status" value="1"/>
</dbReference>
<keyword evidence="9 18" id="KW-0863">Zinc-finger</keyword>
<dbReference type="InterPro" id="IPR002893">
    <property type="entry name" value="Znf_MYND"/>
</dbReference>
<evidence type="ECO:0000256" key="7">
    <source>
        <dbReference type="ARBA" id="ARBA00022692"/>
    </source>
</evidence>
<accession>A0A8K1C7J2</accession>
<dbReference type="EMBL" id="SPLM01000144">
    <property type="protein sequence ID" value="TMW57462.1"/>
    <property type="molecule type" value="Genomic_DNA"/>
</dbReference>
<comment type="subcellular location">
    <subcellularLocation>
        <location evidence="1">Membrane</location>
        <topology evidence="1">Multi-pass membrane protein</topology>
    </subcellularLocation>
    <subcellularLocation>
        <location evidence="2">Plastid</location>
        <location evidence="2">Chloroplast</location>
    </subcellularLocation>
</comment>
<dbReference type="InterPro" id="IPR039606">
    <property type="entry name" value="Phytol/farnesol_kinase"/>
</dbReference>
<comment type="catalytic activity">
    <reaction evidence="17">
        <text>phytol + CTP = phytyl phosphate + CDP + H(+)</text>
        <dbReference type="Rhea" id="RHEA:38055"/>
        <dbReference type="ChEBI" id="CHEBI:15378"/>
        <dbReference type="ChEBI" id="CHEBI:17327"/>
        <dbReference type="ChEBI" id="CHEBI:37563"/>
        <dbReference type="ChEBI" id="CHEBI:58069"/>
        <dbReference type="ChEBI" id="CHEBI:75483"/>
        <dbReference type="EC" id="2.7.1.182"/>
    </reaction>
</comment>
<dbReference type="InterPro" id="IPR019734">
    <property type="entry name" value="TPR_rpt"/>
</dbReference>